<protein>
    <submittedName>
        <fullName evidence="3">Uncharacterized protein</fullName>
    </submittedName>
</protein>
<feature type="chain" id="PRO_5032962067" evidence="2">
    <location>
        <begin position="21"/>
        <end position="77"/>
    </location>
</feature>
<feature type="signal peptide" evidence="2">
    <location>
        <begin position="1"/>
        <end position="20"/>
    </location>
</feature>
<name>A0A834N5G4_VESVU</name>
<proteinExistence type="predicted"/>
<evidence type="ECO:0000256" key="2">
    <source>
        <dbReference type="SAM" id="SignalP"/>
    </source>
</evidence>
<evidence type="ECO:0000256" key="1">
    <source>
        <dbReference type="SAM" id="MobiDB-lite"/>
    </source>
</evidence>
<gene>
    <name evidence="3" type="ORF">HZH66_007332</name>
</gene>
<feature type="region of interest" description="Disordered" evidence="1">
    <location>
        <begin position="57"/>
        <end position="77"/>
    </location>
</feature>
<sequence length="77" mass="8549">MSLLELTSILFLVLASPASGYFNLFLSQAEVRKLMAHNQFGILQSGAIRNHPSEVRVKTGKHRVRGQPRARGQFSLA</sequence>
<feature type="compositionally biased region" description="Basic residues" evidence="1">
    <location>
        <begin position="58"/>
        <end position="68"/>
    </location>
</feature>
<keyword evidence="2" id="KW-0732">Signal</keyword>
<evidence type="ECO:0000313" key="3">
    <source>
        <dbReference type="EMBL" id="KAF7396470.1"/>
    </source>
</evidence>
<keyword evidence="4" id="KW-1185">Reference proteome</keyword>
<reference evidence="3" key="1">
    <citation type="journal article" date="2020" name="G3 (Bethesda)">
        <title>High-Quality Assemblies for Three Invasive Social Wasps from the &lt;i&gt;Vespula&lt;/i&gt; Genus.</title>
        <authorList>
            <person name="Harrop T.W.R."/>
            <person name="Guhlin J."/>
            <person name="McLaughlin G.M."/>
            <person name="Permina E."/>
            <person name="Stockwell P."/>
            <person name="Gilligan J."/>
            <person name="Le Lec M.F."/>
            <person name="Gruber M.A.M."/>
            <person name="Quinn O."/>
            <person name="Lovegrove M."/>
            <person name="Duncan E.J."/>
            <person name="Remnant E.J."/>
            <person name="Van Eeckhoven J."/>
            <person name="Graham B."/>
            <person name="Knapp R.A."/>
            <person name="Langford K.W."/>
            <person name="Kronenberg Z."/>
            <person name="Press M.O."/>
            <person name="Eacker S.M."/>
            <person name="Wilson-Rankin E.E."/>
            <person name="Purcell J."/>
            <person name="Lester P.J."/>
            <person name="Dearden P.K."/>
        </authorList>
    </citation>
    <scope>NUCLEOTIDE SEQUENCE</scope>
    <source>
        <strain evidence="3">Marl-1</strain>
    </source>
</reference>
<dbReference type="AlphaFoldDB" id="A0A834N5G4"/>
<dbReference type="Proteomes" id="UP000614350">
    <property type="component" value="Unassembled WGS sequence"/>
</dbReference>
<dbReference type="EMBL" id="JACSEA010000007">
    <property type="protein sequence ID" value="KAF7396470.1"/>
    <property type="molecule type" value="Genomic_DNA"/>
</dbReference>
<comment type="caution">
    <text evidence="3">The sequence shown here is derived from an EMBL/GenBank/DDBJ whole genome shotgun (WGS) entry which is preliminary data.</text>
</comment>
<accession>A0A834N5G4</accession>
<evidence type="ECO:0000313" key="4">
    <source>
        <dbReference type="Proteomes" id="UP000614350"/>
    </source>
</evidence>
<organism evidence="3 4">
    <name type="scientific">Vespula vulgaris</name>
    <name type="common">Yellow jacket</name>
    <name type="synonym">Wasp</name>
    <dbReference type="NCBI Taxonomy" id="7454"/>
    <lineage>
        <taxon>Eukaryota</taxon>
        <taxon>Metazoa</taxon>
        <taxon>Ecdysozoa</taxon>
        <taxon>Arthropoda</taxon>
        <taxon>Hexapoda</taxon>
        <taxon>Insecta</taxon>
        <taxon>Pterygota</taxon>
        <taxon>Neoptera</taxon>
        <taxon>Endopterygota</taxon>
        <taxon>Hymenoptera</taxon>
        <taxon>Apocrita</taxon>
        <taxon>Aculeata</taxon>
        <taxon>Vespoidea</taxon>
        <taxon>Vespidae</taxon>
        <taxon>Vespinae</taxon>
        <taxon>Vespula</taxon>
    </lineage>
</organism>